<dbReference type="STRING" id="388950.GCA_001611675_01944"/>
<dbReference type="Pfam" id="PF11396">
    <property type="entry name" value="PepSY_like"/>
    <property type="match status" value="1"/>
</dbReference>
<dbReference type="InterPro" id="IPR021533">
    <property type="entry name" value="PepSY-like"/>
</dbReference>
<sequence length="146" mass="16693">MLAILLASSTLFACDKEDQDLAPDKVPAEVKASLVKTFTNAINFEWEKKEANYEVDFDMNTVEYSALFTASGEMLMHKYDITATELPEEVKTVITQHYTDYRIDDAEVVDKAGTRYYQVDLKKDNMEKRVVLAADGQEQAQISYWD</sequence>
<evidence type="ECO:0000313" key="2">
    <source>
        <dbReference type="EMBL" id="SFU63052.1"/>
    </source>
</evidence>
<organism evidence="2 3">
    <name type="scientific">Pontibacter akesuensis</name>
    <dbReference type="NCBI Taxonomy" id="388950"/>
    <lineage>
        <taxon>Bacteria</taxon>
        <taxon>Pseudomonadati</taxon>
        <taxon>Bacteroidota</taxon>
        <taxon>Cytophagia</taxon>
        <taxon>Cytophagales</taxon>
        <taxon>Hymenobacteraceae</taxon>
        <taxon>Pontibacter</taxon>
    </lineage>
</organism>
<dbReference type="Proteomes" id="UP000182491">
    <property type="component" value="Unassembled WGS sequence"/>
</dbReference>
<feature type="domain" description="Putative beta-lactamase-inhibitor-like PepSY-like" evidence="1">
    <location>
        <begin position="64"/>
        <end position="125"/>
    </location>
</feature>
<protein>
    <submittedName>
        <fullName evidence="2">Putative beta-lactamase-inhibitor-like, PepSY-like</fullName>
    </submittedName>
</protein>
<proteinExistence type="predicted"/>
<keyword evidence="3" id="KW-1185">Reference proteome</keyword>
<dbReference type="Gene3D" id="3.10.450.360">
    <property type="match status" value="1"/>
</dbReference>
<accession>A0A1I7HQQ8</accession>
<dbReference type="EMBL" id="FPCA01000002">
    <property type="protein sequence ID" value="SFU63052.1"/>
    <property type="molecule type" value="Genomic_DNA"/>
</dbReference>
<reference evidence="3" key="1">
    <citation type="submission" date="2016-10" db="EMBL/GenBank/DDBJ databases">
        <authorList>
            <person name="Varghese N."/>
        </authorList>
    </citation>
    <scope>NUCLEOTIDE SEQUENCE [LARGE SCALE GENOMIC DNA]</scope>
    <source>
        <strain evidence="3">DSM 18820</strain>
    </source>
</reference>
<name>A0A1I7HQQ8_9BACT</name>
<gene>
    <name evidence="2" type="ORF">SAMN04487941_1601</name>
</gene>
<dbReference type="SUPFAM" id="SSF160574">
    <property type="entry name" value="BT0923-like"/>
    <property type="match status" value="1"/>
</dbReference>
<evidence type="ECO:0000259" key="1">
    <source>
        <dbReference type="Pfam" id="PF11396"/>
    </source>
</evidence>
<dbReference type="AlphaFoldDB" id="A0A1I7HQQ8"/>
<evidence type="ECO:0000313" key="3">
    <source>
        <dbReference type="Proteomes" id="UP000182491"/>
    </source>
</evidence>